<sequence length="63" mass="7560">MWHRITESEVESAINIPDFIESSIENRLNVWKKISEKFLRVTYKQEADRILVITAVKKKKGWR</sequence>
<protein>
    <recommendedName>
        <fullName evidence="3">DUF4258 domain-containing protein</fullName>
    </recommendedName>
</protein>
<name>A0A1F7SC06_9BACT</name>
<evidence type="ECO:0000313" key="1">
    <source>
        <dbReference type="EMBL" id="OGL51316.1"/>
    </source>
</evidence>
<dbReference type="EMBL" id="MGDI01000044">
    <property type="protein sequence ID" value="OGL51316.1"/>
    <property type="molecule type" value="Genomic_DNA"/>
</dbReference>
<evidence type="ECO:0000313" key="2">
    <source>
        <dbReference type="Proteomes" id="UP000178082"/>
    </source>
</evidence>
<reference evidence="1 2" key="1">
    <citation type="journal article" date="2016" name="Nat. Commun.">
        <title>Thousands of microbial genomes shed light on interconnected biogeochemical processes in an aquifer system.</title>
        <authorList>
            <person name="Anantharaman K."/>
            <person name="Brown C.T."/>
            <person name="Hug L.A."/>
            <person name="Sharon I."/>
            <person name="Castelle C.J."/>
            <person name="Probst A.J."/>
            <person name="Thomas B.C."/>
            <person name="Singh A."/>
            <person name="Wilkins M.J."/>
            <person name="Karaoz U."/>
            <person name="Brodie E.L."/>
            <person name="Williams K.H."/>
            <person name="Hubbard S.S."/>
            <person name="Banfield J.F."/>
        </authorList>
    </citation>
    <scope>NUCLEOTIDE SEQUENCE [LARGE SCALE GENOMIC DNA]</scope>
</reference>
<proteinExistence type="predicted"/>
<gene>
    <name evidence="1" type="ORF">A3G31_03525</name>
</gene>
<comment type="caution">
    <text evidence="1">The sequence shown here is derived from an EMBL/GenBank/DDBJ whole genome shotgun (WGS) entry which is preliminary data.</text>
</comment>
<dbReference type="Proteomes" id="UP000178082">
    <property type="component" value="Unassembled WGS sequence"/>
</dbReference>
<accession>A0A1F7SC06</accession>
<dbReference type="STRING" id="1817883.A3G31_03525"/>
<organism evidence="1 2">
    <name type="scientific">Candidatus Schekmanbacteria bacterium RIFCSPLOWO2_12_FULL_38_15</name>
    <dbReference type="NCBI Taxonomy" id="1817883"/>
    <lineage>
        <taxon>Bacteria</taxon>
        <taxon>Candidatus Schekmaniibacteriota</taxon>
    </lineage>
</organism>
<evidence type="ECO:0008006" key="3">
    <source>
        <dbReference type="Google" id="ProtNLM"/>
    </source>
</evidence>
<dbReference type="AlphaFoldDB" id="A0A1F7SC06"/>